<accession>A0ABU6UAD3</accession>
<dbReference type="EMBL" id="JASCZI010120881">
    <property type="protein sequence ID" value="MED6156793.1"/>
    <property type="molecule type" value="Genomic_DNA"/>
</dbReference>
<evidence type="ECO:0000313" key="1">
    <source>
        <dbReference type="EMBL" id="MED6156793.1"/>
    </source>
</evidence>
<sequence length="84" mass="9219">MNKTSPLPERFYLGGDFSPACFLFLRVITLTYSGRMRCWVTVGSKIVGKTLGRTKETTLTYSGRMSMIAARLVLGSASQLLHGA</sequence>
<proteinExistence type="predicted"/>
<evidence type="ECO:0000313" key="2">
    <source>
        <dbReference type="Proteomes" id="UP001341840"/>
    </source>
</evidence>
<organism evidence="1 2">
    <name type="scientific">Stylosanthes scabra</name>
    <dbReference type="NCBI Taxonomy" id="79078"/>
    <lineage>
        <taxon>Eukaryota</taxon>
        <taxon>Viridiplantae</taxon>
        <taxon>Streptophyta</taxon>
        <taxon>Embryophyta</taxon>
        <taxon>Tracheophyta</taxon>
        <taxon>Spermatophyta</taxon>
        <taxon>Magnoliopsida</taxon>
        <taxon>eudicotyledons</taxon>
        <taxon>Gunneridae</taxon>
        <taxon>Pentapetalae</taxon>
        <taxon>rosids</taxon>
        <taxon>fabids</taxon>
        <taxon>Fabales</taxon>
        <taxon>Fabaceae</taxon>
        <taxon>Papilionoideae</taxon>
        <taxon>50 kb inversion clade</taxon>
        <taxon>dalbergioids sensu lato</taxon>
        <taxon>Dalbergieae</taxon>
        <taxon>Pterocarpus clade</taxon>
        <taxon>Stylosanthes</taxon>
    </lineage>
</organism>
<name>A0ABU6UAD3_9FABA</name>
<reference evidence="1 2" key="1">
    <citation type="journal article" date="2023" name="Plants (Basel)">
        <title>Bridging the Gap: Combining Genomics and Transcriptomics Approaches to Understand Stylosanthes scabra, an Orphan Legume from the Brazilian Caatinga.</title>
        <authorList>
            <person name="Ferreira-Neto J.R.C."/>
            <person name="da Silva M.D."/>
            <person name="Binneck E."/>
            <person name="de Melo N.F."/>
            <person name="da Silva R.H."/>
            <person name="de Melo A.L.T.M."/>
            <person name="Pandolfi V."/>
            <person name="Bustamante F.O."/>
            <person name="Brasileiro-Vidal A.C."/>
            <person name="Benko-Iseppon A.M."/>
        </authorList>
    </citation>
    <scope>NUCLEOTIDE SEQUENCE [LARGE SCALE GENOMIC DNA]</scope>
    <source>
        <tissue evidence="1">Leaves</tissue>
    </source>
</reference>
<gene>
    <name evidence="1" type="ORF">PIB30_017787</name>
</gene>
<keyword evidence="2" id="KW-1185">Reference proteome</keyword>
<comment type="caution">
    <text evidence="1">The sequence shown here is derived from an EMBL/GenBank/DDBJ whole genome shotgun (WGS) entry which is preliminary data.</text>
</comment>
<protein>
    <submittedName>
        <fullName evidence="1">Uncharacterized protein</fullName>
    </submittedName>
</protein>
<dbReference type="Proteomes" id="UP001341840">
    <property type="component" value="Unassembled WGS sequence"/>
</dbReference>